<dbReference type="AlphaFoldDB" id="A0A830HNS2"/>
<keyword evidence="3" id="KW-0479">Metal-binding</keyword>
<accession>A0A830HNS2</accession>
<evidence type="ECO:0000256" key="4">
    <source>
        <dbReference type="ARBA" id="ARBA00022801"/>
    </source>
</evidence>
<evidence type="ECO:0000313" key="7">
    <source>
        <dbReference type="Proteomes" id="UP000660262"/>
    </source>
</evidence>
<evidence type="ECO:0000256" key="5">
    <source>
        <dbReference type="SAM" id="MobiDB-lite"/>
    </source>
</evidence>
<feature type="region of interest" description="Disordered" evidence="5">
    <location>
        <begin position="608"/>
        <end position="634"/>
    </location>
</feature>
<dbReference type="SUPFAM" id="SSF51556">
    <property type="entry name" value="Metallo-dependent hydrolases"/>
    <property type="match status" value="1"/>
</dbReference>
<dbReference type="Pfam" id="PF01026">
    <property type="entry name" value="TatD_DNase"/>
    <property type="match status" value="1"/>
</dbReference>
<evidence type="ECO:0000256" key="1">
    <source>
        <dbReference type="ARBA" id="ARBA00009275"/>
    </source>
</evidence>
<dbReference type="OrthoDB" id="6079689at2759"/>
<dbReference type="Proteomes" id="UP000660262">
    <property type="component" value="Unassembled WGS sequence"/>
</dbReference>
<dbReference type="EMBL" id="BNJQ01000023">
    <property type="protein sequence ID" value="GHP09106.1"/>
    <property type="molecule type" value="Genomic_DNA"/>
</dbReference>
<gene>
    <name evidence="6" type="ORF">PPROV_000784300</name>
</gene>
<evidence type="ECO:0000256" key="2">
    <source>
        <dbReference type="ARBA" id="ARBA00022722"/>
    </source>
</evidence>
<name>A0A830HNS2_9CHLO</name>
<comment type="caution">
    <text evidence="6">The sequence shown here is derived from an EMBL/GenBank/DDBJ whole genome shotgun (WGS) entry which is preliminary data.</text>
</comment>
<dbReference type="Gene3D" id="3.20.20.140">
    <property type="entry name" value="Metal-dependent hydrolases"/>
    <property type="match status" value="1"/>
</dbReference>
<keyword evidence="4" id="KW-0378">Hydrolase</keyword>
<dbReference type="PANTHER" id="PTHR10060:SF15">
    <property type="entry name" value="DEOXYRIBONUCLEASE TATDN1"/>
    <property type="match status" value="1"/>
</dbReference>
<keyword evidence="2" id="KW-0540">Nuclease</keyword>
<dbReference type="GO" id="GO:0005829">
    <property type="term" value="C:cytosol"/>
    <property type="evidence" value="ECO:0007669"/>
    <property type="project" value="TreeGrafter"/>
</dbReference>
<keyword evidence="7" id="KW-1185">Reference proteome</keyword>
<proteinExistence type="inferred from homology"/>
<dbReference type="InterPro" id="IPR050891">
    <property type="entry name" value="TatD-type_Hydrolase"/>
</dbReference>
<protein>
    <recommendedName>
        <fullName evidence="8">TatD related DNase</fullName>
    </recommendedName>
</protein>
<evidence type="ECO:0000313" key="6">
    <source>
        <dbReference type="EMBL" id="GHP09106.1"/>
    </source>
</evidence>
<reference evidence="6" key="1">
    <citation type="submission" date="2020-10" db="EMBL/GenBank/DDBJ databases">
        <title>Unveiling of a novel bifunctional photoreceptor, Dualchrome1, isolated from a cosmopolitan green alga.</title>
        <authorList>
            <person name="Suzuki S."/>
            <person name="Kawachi M."/>
        </authorList>
    </citation>
    <scope>NUCLEOTIDE SEQUENCE</scope>
    <source>
        <strain evidence="6">NIES 2893</strain>
    </source>
</reference>
<evidence type="ECO:0000256" key="3">
    <source>
        <dbReference type="ARBA" id="ARBA00022723"/>
    </source>
</evidence>
<dbReference type="InterPro" id="IPR001130">
    <property type="entry name" value="TatD-like"/>
</dbReference>
<evidence type="ECO:0008006" key="8">
    <source>
        <dbReference type="Google" id="ProtNLM"/>
    </source>
</evidence>
<dbReference type="InterPro" id="IPR018228">
    <property type="entry name" value="DNase_TatD-rel_CS"/>
</dbReference>
<feature type="compositionally biased region" description="Low complexity" evidence="5">
    <location>
        <begin position="617"/>
        <end position="632"/>
    </location>
</feature>
<dbReference type="InterPro" id="IPR032466">
    <property type="entry name" value="Metal_Hydrolase"/>
</dbReference>
<dbReference type="CDD" id="cd01310">
    <property type="entry name" value="TatD_DNAse"/>
    <property type="match status" value="1"/>
</dbReference>
<dbReference type="GO" id="GO:0008296">
    <property type="term" value="F:3'-5'-DNA exonuclease activity"/>
    <property type="evidence" value="ECO:0007669"/>
    <property type="project" value="TreeGrafter"/>
</dbReference>
<dbReference type="GO" id="GO:0046872">
    <property type="term" value="F:metal ion binding"/>
    <property type="evidence" value="ECO:0007669"/>
    <property type="project" value="UniProtKB-KW"/>
</dbReference>
<organism evidence="6 7">
    <name type="scientific">Pycnococcus provasolii</name>
    <dbReference type="NCBI Taxonomy" id="41880"/>
    <lineage>
        <taxon>Eukaryota</taxon>
        <taxon>Viridiplantae</taxon>
        <taxon>Chlorophyta</taxon>
        <taxon>Pseudoscourfieldiophyceae</taxon>
        <taxon>Pseudoscourfieldiales</taxon>
        <taxon>Pycnococcaceae</taxon>
        <taxon>Pycnococcus</taxon>
    </lineage>
</organism>
<comment type="similarity">
    <text evidence="1">Belongs to the metallo-dependent hydrolases superfamily. TatD-type hydrolase family.</text>
</comment>
<dbReference type="PROSITE" id="PS01091">
    <property type="entry name" value="TATD_3"/>
    <property type="match status" value="1"/>
</dbReference>
<dbReference type="PANTHER" id="PTHR10060">
    <property type="entry name" value="TATD FAMILY DEOXYRIBONUCLEASE"/>
    <property type="match status" value="1"/>
</dbReference>
<sequence length="650" mass="70172">MPKARGGGGGGGGGAAAPARLPALSAGTSLTDVGANLLDPMFTLGTYHGRYHHPPDVSNVLDRAKKAGVERMIVTAGCLSEAREAIAFCEEHDPAGTFLFCTAGVHPTRVEVEFEGQTAQATLEQWDEFLHEHMPQGRIVALGECGLDDARLQFASQESQDRWLLPQLKLARKHKLPLFLHMRGCDDDEDENATEPCPAAVRLVDAIRASRSSSGEELLPHGAACHSFTGTRADLDHLLSVAGMTIGLNGCSLRTELNVRVAAAVPIDRLMLETDCPWCELKPTHASRALLTATAAQMRDHDAMTYVKKEKWRSDALVKGRCEPIHIIHVLHAVAAARRKYAVSDSTMSSDETCAVQSSVEEHAAYVAMAVNTTTTAVFFSKGGSRSKKPICKTPLSLKVDVDVPPPLHDVERLETPTATDVDRDFGALLKDRRGISPTLVVSVPPPAPVLEEDVTRLETPTATDVDRVFGELLKDRRGISPTLVVSVPPPAPVLEEDVTRLETPTATDVDRVFGALLKDRRGISPTLVVSVPPPAPVLEEDVTRLETPTATDVDRDFGALLKDRRGISPTLVVSVPPPVPVHEEDVTRLETPTAVQVDRDFGALLEEKKDEEEDTTTAAANNNNSSSSSSSMLPTPSYLCALLARWLHL</sequence>